<dbReference type="AlphaFoldDB" id="T0K5S7"/>
<comment type="caution">
    <text evidence="2">The sequence shown here is derived from an EMBL/GenBank/DDBJ whole genome shotgun (WGS) entry which is preliminary data.</text>
</comment>
<gene>
    <name evidence="2" type="ORF">CGLO_13611</name>
</gene>
<reference evidence="3" key="1">
    <citation type="journal article" date="2013" name="Mol. Plant Microbe Interact.">
        <title>Global aspects of pacC regulation of pathogenicity genes in Colletotrichum gloeosporioides as revealed by transcriptome analysis.</title>
        <authorList>
            <person name="Alkan N."/>
            <person name="Meng X."/>
            <person name="Friedlander G."/>
            <person name="Reuveni E."/>
            <person name="Sukno S."/>
            <person name="Sherman A."/>
            <person name="Thon M."/>
            <person name="Fluhr R."/>
            <person name="Prusky D."/>
        </authorList>
    </citation>
    <scope>NUCLEOTIDE SEQUENCE [LARGE SCALE GENOMIC DNA]</scope>
    <source>
        <strain evidence="3">Cg-14</strain>
    </source>
</reference>
<dbReference type="Proteomes" id="UP000015530">
    <property type="component" value="Unassembled WGS sequence"/>
</dbReference>
<evidence type="ECO:0000313" key="2">
    <source>
        <dbReference type="EMBL" id="EQB47264.1"/>
    </source>
</evidence>
<proteinExistence type="predicted"/>
<dbReference type="EMBL" id="AMYD01003029">
    <property type="protein sequence ID" value="EQB47264.1"/>
    <property type="molecule type" value="Genomic_DNA"/>
</dbReference>
<organism evidence="2 3">
    <name type="scientific">Colletotrichum gloeosporioides (strain Cg-14)</name>
    <name type="common">Anthracnose fungus</name>
    <name type="synonym">Glomerella cingulata</name>
    <dbReference type="NCBI Taxonomy" id="1237896"/>
    <lineage>
        <taxon>Eukaryota</taxon>
        <taxon>Fungi</taxon>
        <taxon>Dikarya</taxon>
        <taxon>Ascomycota</taxon>
        <taxon>Pezizomycotina</taxon>
        <taxon>Sordariomycetes</taxon>
        <taxon>Hypocreomycetidae</taxon>
        <taxon>Glomerellales</taxon>
        <taxon>Glomerellaceae</taxon>
        <taxon>Colletotrichum</taxon>
        <taxon>Colletotrichum gloeosporioides species complex</taxon>
    </lineage>
</organism>
<sequence>MARDMFAMLKENKDGNAGTNEDK</sequence>
<protein>
    <submittedName>
        <fullName evidence="2">Uncharacterized protein</fullName>
    </submittedName>
</protein>
<accession>T0K5S7</accession>
<name>T0K5S7_COLGC</name>
<dbReference type="HOGENOM" id="CLU_3423277_0_0_1"/>
<feature type="region of interest" description="Disordered" evidence="1">
    <location>
        <begin position="1"/>
        <end position="23"/>
    </location>
</feature>
<feature type="compositionally biased region" description="Basic and acidic residues" evidence="1">
    <location>
        <begin position="10"/>
        <end position="23"/>
    </location>
</feature>
<evidence type="ECO:0000313" key="3">
    <source>
        <dbReference type="Proteomes" id="UP000015530"/>
    </source>
</evidence>
<evidence type="ECO:0000256" key="1">
    <source>
        <dbReference type="SAM" id="MobiDB-lite"/>
    </source>
</evidence>